<evidence type="ECO:0000256" key="2">
    <source>
        <dbReference type="SAM" id="SignalP"/>
    </source>
</evidence>
<dbReference type="SUPFAM" id="SSF56935">
    <property type="entry name" value="Porins"/>
    <property type="match status" value="1"/>
</dbReference>
<protein>
    <recommendedName>
        <fullName evidence="5">Carbohydrate porin</fullName>
    </recommendedName>
</protein>
<evidence type="ECO:0000256" key="1">
    <source>
        <dbReference type="SAM" id="Coils"/>
    </source>
</evidence>
<evidence type="ECO:0008006" key="5">
    <source>
        <dbReference type="Google" id="ProtNLM"/>
    </source>
</evidence>
<dbReference type="OrthoDB" id="625456at2"/>
<keyword evidence="2" id="KW-0732">Signal</keyword>
<dbReference type="EMBL" id="JWIC01000009">
    <property type="protein sequence ID" value="KID55326.1"/>
    <property type="molecule type" value="Genomic_DNA"/>
</dbReference>
<name>A0A0C1Q3Z8_9GAMM</name>
<feature type="coiled-coil region" evidence="1">
    <location>
        <begin position="22"/>
        <end position="56"/>
    </location>
</feature>
<dbReference type="Proteomes" id="UP000031327">
    <property type="component" value="Unassembled WGS sequence"/>
</dbReference>
<feature type="signal peptide" evidence="2">
    <location>
        <begin position="1"/>
        <end position="24"/>
    </location>
</feature>
<feature type="chain" id="PRO_5002137193" description="Carbohydrate porin" evidence="2">
    <location>
        <begin position="25"/>
        <end position="413"/>
    </location>
</feature>
<sequence length="413" mass="45994">MSRSTRQALALSGALLATTPHAFSADNELSELKQQLEKLERKIQQLEAKQSADTVEADSPESGIKVGGAIRVNYSTNSYDEDTKNRGGDLDFDVFRFNFSGEIADIGLNAEIRFFDYMTAVKYAYLDYDVTPQWQAQLGLTQVPFGNDPYNSHSFFMSPNYYLGLEDDYDMGLVMRRHVADNWQLDLGFFKNDELGGVDGYVEDRKDRYSIDIVGVRANDEGIYDEPAAKLGEHNTFVARYAYHVDHTAGSTAIGVSALSGGLHDGQYSAGDYHAWAFHINSNIGNWNLQFQHSQYDYQIDASQRIAIAANATYDTMPTEATSTSANIAYNLSVNYGPITHLQLYNDFGTIYNKSDDSANSWMNVTGVAVTAGPIFSYIDLVHAKNQPFVGGTLSGQSDDVERRFNINIGYYF</sequence>
<comment type="caution">
    <text evidence="3">The sequence shown here is derived from an EMBL/GenBank/DDBJ whole genome shotgun (WGS) entry which is preliminary data.</text>
</comment>
<keyword evidence="1" id="KW-0175">Coiled coil</keyword>
<proteinExistence type="predicted"/>
<gene>
    <name evidence="3" type="ORF">JF50_20910</name>
</gene>
<evidence type="ECO:0000313" key="3">
    <source>
        <dbReference type="EMBL" id="KID55326.1"/>
    </source>
</evidence>
<organism evidence="3 4">
    <name type="scientific">Pseudoalteromonas luteoviolacea</name>
    <dbReference type="NCBI Taxonomy" id="43657"/>
    <lineage>
        <taxon>Bacteria</taxon>
        <taxon>Pseudomonadati</taxon>
        <taxon>Pseudomonadota</taxon>
        <taxon>Gammaproteobacteria</taxon>
        <taxon>Alteromonadales</taxon>
        <taxon>Pseudoalteromonadaceae</taxon>
        <taxon>Pseudoalteromonas</taxon>
    </lineage>
</organism>
<evidence type="ECO:0000313" key="4">
    <source>
        <dbReference type="Proteomes" id="UP000031327"/>
    </source>
</evidence>
<accession>A0A0C1Q3Z8</accession>
<dbReference type="RefSeq" id="WP_039611315.1">
    <property type="nucleotide sequence ID" value="NZ_JWIC01000009.1"/>
</dbReference>
<dbReference type="AlphaFoldDB" id="A0A0C1Q3Z8"/>
<reference evidence="3 4" key="1">
    <citation type="submission" date="2014-12" db="EMBL/GenBank/DDBJ databases">
        <title>Draft Genome Sequence of Pseudoalteromonas luteoviolacea HI1.</title>
        <authorList>
            <person name="Asahina A.Y."/>
            <person name="Hadfield M.G."/>
        </authorList>
    </citation>
    <scope>NUCLEOTIDE SEQUENCE [LARGE SCALE GENOMIC DNA]</scope>
    <source>
        <strain evidence="3 4">HI1</strain>
    </source>
</reference>